<organism evidence="1 2">
    <name type="scientific">Coprinopsis cinerea (strain Okayama-7 / 130 / ATCC MYA-4618 / FGSC 9003)</name>
    <name type="common">Inky cap fungus</name>
    <name type="synonym">Hormographiella aspergillata</name>
    <dbReference type="NCBI Taxonomy" id="240176"/>
    <lineage>
        <taxon>Eukaryota</taxon>
        <taxon>Fungi</taxon>
        <taxon>Dikarya</taxon>
        <taxon>Basidiomycota</taxon>
        <taxon>Agaricomycotina</taxon>
        <taxon>Agaricomycetes</taxon>
        <taxon>Agaricomycetidae</taxon>
        <taxon>Agaricales</taxon>
        <taxon>Agaricineae</taxon>
        <taxon>Psathyrellaceae</taxon>
        <taxon>Coprinopsis</taxon>
    </lineage>
</organism>
<comment type="caution">
    <text evidence="1">The sequence shown here is derived from an EMBL/GenBank/DDBJ whole genome shotgun (WGS) entry which is preliminary data.</text>
</comment>
<evidence type="ECO:0000313" key="2">
    <source>
        <dbReference type="Proteomes" id="UP000001861"/>
    </source>
</evidence>
<reference evidence="1 2" key="1">
    <citation type="journal article" date="2010" name="Proc. Natl. Acad. Sci. U.S.A.">
        <title>Insights into evolution of multicellular fungi from the assembled chromosomes of the mushroom Coprinopsis cinerea (Coprinus cinereus).</title>
        <authorList>
            <person name="Stajich J.E."/>
            <person name="Wilke S.K."/>
            <person name="Ahren D."/>
            <person name="Au C.H."/>
            <person name="Birren B.W."/>
            <person name="Borodovsky M."/>
            <person name="Burns C."/>
            <person name="Canback B."/>
            <person name="Casselton L.A."/>
            <person name="Cheng C.K."/>
            <person name="Deng J."/>
            <person name="Dietrich F.S."/>
            <person name="Fargo D.C."/>
            <person name="Farman M.L."/>
            <person name="Gathman A.C."/>
            <person name="Goldberg J."/>
            <person name="Guigo R."/>
            <person name="Hoegger P.J."/>
            <person name="Hooker J.B."/>
            <person name="Huggins A."/>
            <person name="James T.Y."/>
            <person name="Kamada T."/>
            <person name="Kilaru S."/>
            <person name="Kodira C."/>
            <person name="Kues U."/>
            <person name="Kupfer D."/>
            <person name="Kwan H.S."/>
            <person name="Lomsadze A."/>
            <person name="Li W."/>
            <person name="Lilly W.W."/>
            <person name="Ma L.J."/>
            <person name="Mackey A.J."/>
            <person name="Manning G."/>
            <person name="Martin F."/>
            <person name="Muraguchi H."/>
            <person name="Natvig D.O."/>
            <person name="Palmerini H."/>
            <person name="Ramesh M.A."/>
            <person name="Rehmeyer C.J."/>
            <person name="Roe B.A."/>
            <person name="Shenoy N."/>
            <person name="Stanke M."/>
            <person name="Ter-Hovhannisyan V."/>
            <person name="Tunlid A."/>
            <person name="Velagapudi R."/>
            <person name="Vision T.J."/>
            <person name="Zeng Q."/>
            <person name="Zolan M.E."/>
            <person name="Pukkila P.J."/>
        </authorList>
    </citation>
    <scope>NUCLEOTIDE SEQUENCE [LARGE SCALE GENOMIC DNA]</scope>
    <source>
        <strain evidence="2">Okayama-7 / 130 / ATCC MYA-4618 / FGSC 9003</strain>
    </source>
</reference>
<protein>
    <submittedName>
        <fullName evidence="1">Uncharacterized protein</fullName>
    </submittedName>
</protein>
<dbReference type="InParanoid" id="D6RL97"/>
<dbReference type="Proteomes" id="UP000001861">
    <property type="component" value="Unassembled WGS sequence"/>
</dbReference>
<dbReference type="RefSeq" id="XP_002911547.1">
    <property type="nucleotide sequence ID" value="XM_002911501.1"/>
</dbReference>
<evidence type="ECO:0000313" key="1">
    <source>
        <dbReference type="EMBL" id="EFI28053.1"/>
    </source>
</evidence>
<gene>
    <name evidence="1" type="ORF">CC1G_14079</name>
</gene>
<dbReference type="EMBL" id="AACS02000003">
    <property type="protein sequence ID" value="EFI28053.1"/>
    <property type="molecule type" value="Genomic_DNA"/>
</dbReference>
<dbReference type="HOGENOM" id="CLU_2320270_0_0_1"/>
<dbReference type="GeneID" id="9379674"/>
<dbReference type="AlphaFoldDB" id="D6RL97"/>
<sequence length="99" mass="10879">MRELAVVDEEQRYGHSRVTGNMCSRPNDCNRSGGALPVGDFDSVVVGSHVNPVMDAQGEVDPGSRSPECNLMQQGWNAPKHQNGPIYWRASVVKLRKNS</sequence>
<accession>D6RL97</accession>
<keyword evidence="2" id="KW-1185">Reference proteome</keyword>
<dbReference type="KEGG" id="cci:CC1G_14079"/>
<name>D6RL97_COPC7</name>
<proteinExistence type="predicted"/>
<dbReference type="VEuPathDB" id="FungiDB:CC1G_14079"/>